<keyword evidence="1" id="KW-0732">Signal</keyword>
<proteinExistence type="predicted"/>
<name>A0A2W5EI81_9SPHI</name>
<dbReference type="EMBL" id="QFOI01000336">
    <property type="protein sequence ID" value="PZP44005.1"/>
    <property type="molecule type" value="Genomic_DNA"/>
</dbReference>
<comment type="caution">
    <text evidence="2">The sequence shown here is derived from an EMBL/GenBank/DDBJ whole genome shotgun (WGS) entry which is preliminary data.</text>
</comment>
<evidence type="ECO:0000313" key="2">
    <source>
        <dbReference type="EMBL" id="PZP44005.1"/>
    </source>
</evidence>
<evidence type="ECO:0008006" key="4">
    <source>
        <dbReference type="Google" id="ProtNLM"/>
    </source>
</evidence>
<reference evidence="2 3" key="1">
    <citation type="submission" date="2017-11" db="EMBL/GenBank/DDBJ databases">
        <title>Infants hospitalized years apart are colonized by the same room-sourced microbial strains.</title>
        <authorList>
            <person name="Brooks B."/>
            <person name="Olm M.R."/>
            <person name="Firek B.A."/>
            <person name="Baker R."/>
            <person name="Thomas B.C."/>
            <person name="Morowitz M.J."/>
            <person name="Banfield J.F."/>
        </authorList>
    </citation>
    <scope>NUCLEOTIDE SEQUENCE [LARGE SCALE GENOMIC DNA]</scope>
    <source>
        <strain evidence="2">S2_009_000_R2_76</strain>
    </source>
</reference>
<dbReference type="AlphaFoldDB" id="A0A2W5EI81"/>
<evidence type="ECO:0000256" key="1">
    <source>
        <dbReference type="SAM" id="SignalP"/>
    </source>
</evidence>
<sequence>MKLTLTIFSFFLLSFSLAQKKVENLSSDKDVVKFVYNFFNKDNEEDLSWKSFQLIDGREWFGSYNLNKSLQDSLLNLDVYKWQKVDFNFDGKLDLIVCGKRMLLRNQEYFLMAFLSESSNDPYEDDIQYSGVYDLKSLIIKGSSSYPYYFSLIDSKERTPLIRITRWDFGIENNSISMDSPFIVDTICFLDNYIINYSKEKDTSLFNKIKFESKNIDGKKIKVVIDCMNNTDTSVLEIIRYDSEVDSSVLLGKITKYYYNGLMKLINYGGVNLIHNKDKIDNGLAGNKLSMYSSDGTYKEINDISGYRTYSLSAIYGWFGWLLNYTAASYIQQKKTHK</sequence>
<gene>
    <name evidence="2" type="ORF">DI598_15005</name>
</gene>
<evidence type="ECO:0000313" key="3">
    <source>
        <dbReference type="Proteomes" id="UP000249645"/>
    </source>
</evidence>
<feature type="chain" id="PRO_5016043801" description="VCBS repeat-containing protein" evidence="1">
    <location>
        <begin position="21"/>
        <end position="338"/>
    </location>
</feature>
<accession>A0A2W5EI81</accession>
<organism evidence="2 3">
    <name type="scientific">Pseudopedobacter saltans</name>
    <dbReference type="NCBI Taxonomy" id="151895"/>
    <lineage>
        <taxon>Bacteria</taxon>
        <taxon>Pseudomonadati</taxon>
        <taxon>Bacteroidota</taxon>
        <taxon>Sphingobacteriia</taxon>
        <taxon>Sphingobacteriales</taxon>
        <taxon>Sphingobacteriaceae</taxon>
        <taxon>Pseudopedobacter</taxon>
    </lineage>
</organism>
<dbReference type="Proteomes" id="UP000249645">
    <property type="component" value="Unassembled WGS sequence"/>
</dbReference>
<protein>
    <recommendedName>
        <fullName evidence="4">VCBS repeat-containing protein</fullName>
    </recommendedName>
</protein>
<feature type="signal peptide" evidence="1">
    <location>
        <begin position="1"/>
        <end position="20"/>
    </location>
</feature>